<dbReference type="Proteomes" id="UP000036277">
    <property type="component" value="Unassembled WGS sequence"/>
</dbReference>
<dbReference type="AlphaFoldDB" id="A0A0J5FWY5"/>
<protein>
    <submittedName>
        <fullName evidence="1">Uncharacterized protein</fullName>
    </submittedName>
</protein>
<dbReference type="PATRIC" id="fig|880157.4.peg.523"/>
<dbReference type="RefSeq" id="WP_047961790.1">
    <property type="nucleotide sequence ID" value="NZ_CAWMBG010000013.1"/>
</dbReference>
<sequence>MNLKKLFAVKRPCVNCPFLKEQGIALHKGRLESIKKGLLKDDQSVFQCHKTTFSTGGYYDEEHVYHASGKESFCAGAMGWLMLQGSPNVAMRLGHVYRLIDLNELKITAQSILEWKE</sequence>
<evidence type="ECO:0000313" key="2">
    <source>
        <dbReference type="Proteomes" id="UP000036277"/>
    </source>
</evidence>
<comment type="caution">
    <text evidence="1">The sequence shown here is derived from an EMBL/GenBank/DDBJ whole genome shotgun (WGS) entry which is preliminary data.</text>
</comment>
<keyword evidence="2" id="KW-1185">Reference proteome</keyword>
<evidence type="ECO:0000313" key="1">
    <source>
        <dbReference type="EMBL" id="KMJ46708.1"/>
    </source>
</evidence>
<dbReference type="STRING" id="880157.AB204_02510"/>
<accession>A0A0J5FWY5</accession>
<name>A0A0J5FWY5_9GAMM</name>
<organism evidence="1 2">
    <name type="scientific">Xenorhabdus khoisanae</name>
    <dbReference type="NCBI Taxonomy" id="880157"/>
    <lineage>
        <taxon>Bacteria</taxon>
        <taxon>Pseudomonadati</taxon>
        <taxon>Pseudomonadota</taxon>
        <taxon>Gammaproteobacteria</taxon>
        <taxon>Enterobacterales</taxon>
        <taxon>Morganellaceae</taxon>
        <taxon>Xenorhabdus</taxon>
    </lineage>
</organism>
<dbReference type="EMBL" id="LFCV01000013">
    <property type="protein sequence ID" value="KMJ46708.1"/>
    <property type="molecule type" value="Genomic_DNA"/>
</dbReference>
<reference evidence="1 2" key="1">
    <citation type="submission" date="2015-06" db="EMBL/GenBank/DDBJ databases">
        <title>Draft Whole-Genome Sequence of the Entomopathogenic Bacterium Xenorhabdus khoisanae.</title>
        <authorList>
            <person name="Naidoo S."/>
            <person name="Featherston J."/>
            <person name="Gray V.M."/>
        </authorList>
    </citation>
    <scope>NUCLEOTIDE SEQUENCE [LARGE SCALE GENOMIC DNA]</scope>
    <source>
        <strain evidence="1 2">MCB</strain>
    </source>
</reference>
<dbReference type="OrthoDB" id="8912363at2"/>
<gene>
    <name evidence="1" type="ORF">AB204_02510</name>
</gene>
<proteinExistence type="predicted"/>